<evidence type="ECO:0000313" key="3">
    <source>
        <dbReference type="Proteomes" id="UP000643207"/>
    </source>
</evidence>
<sequence length="109" mass="11893">MHNILYSPHGEPLAPPAPQPQQLAMAGDDWTSDRDRKAQARAEAAYRKGALKAADKLEAAADALLELMHLSLDAGHDDKMGAADQRRTLGADNRELALYLRSVYEKGGR</sequence>
<dbReference type="EMBL" id="JAERRA010000001">
    <property type="protein sequence ID" value="MBL0720219.1"/>
    <property type="molecule type" value="Genomic_DNA"/>
</dbReference>
<dbReference type="AlphaFoldDB" id="A0A9X0XEK2"/>
<keyword evidence="3" id="KW-1185">Reference proteome</keyword>
<gene>
    <name evidence="2" type="ORF">JI742_09985</name>
</gene>
<dbReference type="RefSeq" id="WP_201826106.1">
    <property type="nucleotide sequence ID" value="NZ_JAERRA010000001.1"/>
</dbReference>
<protein>
    <submittedName>
        <fullName evidence="2">Uncharacterized protein</fullName>
    </submittedName>
</protein>
<feature type="compositionally biased region" description="Basic and acidic residues" evidence="1">
    <location>
        <begin position="31"/>
        <end position="41"/>
    </location>
</feature>
<evidence type="ECO:0000256" key="1">
    <source>
        <dbReference type="SAM" id="MobiDB-lite"/>
    </source>
</evidence>
<name>A0A9X0XEK2_9BURK</name>
<organism evidence="2 3">
    <name type="scientific">Aquariibacter lacus</name>
    <dbReference type="NCBI Taxonomy" id="2801332"/>
    <lineage>
        <taxon>Bacteria</taxon>
        <taxon>Pseudomonadati</taxon>
        <taxon>Pseudomonadota</taxon>
        <taxon>Betaproteobacteria</taxon>
        <taxon>Burkholderiales</taxon>
        <taxon>Sphaerotilaceae</taxon>
        <taxon>Aquariibacter</taxon>
    </lineage>
</organism>
<comment type="caution">
    <text evidence="2">The sequence shown here is derived from an EMBL/GenBank/DDBJ whole genome shotgun (WGS) entry which is preliminary data.</text>
</comment>
<accession>A0A9X0XEK2</accession>
<reference evidence="2 3" key="1">
    <citation type="submission" date="2021-01" db="EMBL/GenBank/DDBJ databases">
        <title>Piscinibacter sp. Jin2 Genome sequencing and assembly.</title>
        <authorList>
            <person name="Kim I."/>
        </authorList>
    </citation>
    <scope>NUCLEOTIDE SEQUENCE [LARGE SCALE GENOMIC DNA]</scope>
    <source>
        <strain evidence="2 3">Jin2</strain>
    </source>
</reference>
<feature type="region of interest" description="Disordered" evidence="1">
    <location>
        <begin position="1"/>
        <end position="41"/>
    </location>
</feature>
<proteinExistence type="predicted"/>
<evidence type="ECO:0000313" key="2">
    <source>
        <dbReference type="EMBL" id="MBL0720219.1"/>
    </source>
</evidence>
<dbReference type="Proteomes" id="UP000643207">
    <property type="component" value="Unassembled WGS sequence"/>
</dbReference>